<keyword evidence="1 7" id="KW-0963">Cytoplasm</keyword>
<organism evidence="12 13">
    <name type="scientific">Tectimicrobiota bacterium</name>
    <dbReference type="NCBI Taxonomy" id="2528274"/>
    <lineage>
        <taxon>Bacteria</taxon>
        <taxon>Pseudomonadati</taxon>
        <taxon>Nitrospinota/Tectimicrobiota group</taxon>
        <taxon>Candidatus Tectimicrobiota</taxon>
    </lineage>
</organism>
<evidence type="ECO:0000313" key="12">
    <source>
        <dbReference type="EMBL" id="MBM3225109.1"/>
    </source>
</evidence>
<dbReference type="InterPro" id="IPR001943">
    <property type="entry name" value="UVR_dom"/>
</dbReference>
<dbReference type="CDD" id="cd10434">
    <property type="entry name" value="GIY-YIG_UvrC_Cho"/>
    <property type="match status" value="1"/>
</dbReference>
<name>A0A937W1D4_UNCTE</name>
<dbReference type="EMBL" id="VGLS01000483">
    <property type="protein sequence ID" value="MBM3225109.1"/>
    <property type="molecule type" value="Genomic_DNA"/>
</dbReference>
<comment type="subcellular location">
    <subcellularLocation>
        <location evidence="7">Cytoplasm</location>
    </subcellularLocation>
</comment>
<dbReference type="GO" id="GO:0009381">
    <property type="term" value="F:excinuclease ABC activity"/>
    <property type="evidence" value="ECO:0007669"/>
    <property type="project" value="UniProtKB-UniRule"/>
</dbReference>
<dbReference type="InterPro" id="IPR047296">
    <property type="entry name" value="GIY-YIG_UvrC_Cho"/>
</dbReference>
<dbReference type="PROSITE" id="PS50165">
    <property type="entry name" value="UVRC"/>
    <property type="match status" value="1"/>
</dbReference>
<dbReference type="InterPro" id="IPR010994">
    <property type="entry name" value="RuvA_2-like"/>
</dbReference>
<keyword evidence="6 7" id="KW-0742">SOS response</keyword>
<evidence type="ECO:0000259" key="9">
    <source>
        <dbReference type="PROSITE" id="PS50151"/>
    </source>
</evidence>
<dbReference type="SUPFAM" id="SSF82771">
    <property type="entry name" value="GIY-YIG endonuclease"/>
    <property type="match status" value="1"/>
</dbReference>
<dbReference type="InterPro" id="IPR050066">
    <property type="entry name" value="UvrABC_protein_C"/>
</dbReference>
<dbReference type="InterPro" id="IPR035901">
    <property type="entry name" value="GIY-YIG_endonuc_sf"/>
</dbReference>
<dbReference type="InterPro" id="IPR041663">
    <property type="entry name" value="DisA/LigA_HHH"/>
</dbReference>
<dbReference type="SMART" id="SM00465">
    <property type="entry name" value="GIYc"/>
    <property type="match status" value="1"/>
</dbReference>
<evidence type="ECO:0000256" key="8">
    <source>
        <dbReference type="SAM" id="Coils"/>
    </source>
</evidence>
<comment type="subunit">
    <text evidence="7">Interacts with UvrB in an incision complex.</text>
</comment>
<dbReference type="Gene3D" id="3.30.420.340">
    <property type="entry name" value="UvrC, RNAse H endonuclease domain"/>
    <property type="match status" value="1"/>
</dbReference>
<feature type="domain" description="GIY-YIG" evidence="10">
    <location>
        <begin position="28"/>
        <end position="107"/>
    </location>
</feature>
<dbReference type="InterPro" id="IPR004791">
    <property type="entry name" value="UvrC"/>
</dbReference>
<comment type="caution">
    <text evidence="12">The sequence shown here is derived from an EMBL/GenBank/DDBJ whole genome shotgun (WGS) entry which is preliminary data.</text>
</comment>
<dbReference type="GO" id="GO:0005737">
    <property type="term" value="C:cytoplasm"/>
    <property type="evidence" value="ECO:0007669"/>
    <property type="project" value="UniProtKB-SubCell"/>
</dbReference>
<keyword evidence="5 7" id="KW-0234">DNA repair</keyword>
<dbReference type="SUPFAM" id="SSF46600">
    <property type="entry name" value="C-terminal UvrC-binding domain of UvrB"/>
    <property type="match status" value="1"/>
</dbReference>
<dbReference type="Pfam" id="PF08459">
    <property type="entry name" value="UvrC_RNaseH_dom"/>
    <property type="match status" value="1"/>
</dbReference>
<evidence type="ECO:0000256" key="1">
    <source>
        <dbReference type="ARBA" id="ARBA00022490"/>
    </source>
</evidence>
<gene>
    <name evidence="7 12" type="primary">uvrC</name>
    <name evidence="12" type="ORF">FJZ47_15090</name>
</gene>
<dbReference type="NCBIfam" id="NF001824">
    <property type="entry name" value="PRK00558.1-5"/>
    <property type="match status" value="1"/>
</dbReference>
<dbReference type="Gene3D" id="1.10.150.20">
    <property type="entry name" value="5' to 3' exonuclease, C-terminal subdomain"/>
    <property type="match status" value="1"/>
</dbReference>
<dbReference type="GO" id="GO:0009432">
    <property type="term" value="P:SOS response"/>
    <property type="evidence" value="ECO:0007669"/>
    <property type="project" value="UniProtKB-UniRule"/>
</dbReference>
<dbReference type="PANTHER" id="PTHR30562:SF1">
    <property type="entry name" value="UVRABC SYSTEM PROTEIN C"/>
    <property type="match status" value="1"/>
</dbReference>
<evidence type="ECO:0000256" key="4">
    <source>
        <dbReference type="ARBA" id="ARBA00022881"/>
    </source>
</evidence>
<evidence type="ECO:0000256" key="2">
    <source>
        <dbReference type="ARBA" id="ARBA00022763"/>
    </source>
</evidence>
<dbReference type="Pfam" id="PF01541">
    <property type="entry name" value="GIY-YIG"/>
    <property type="match status" value="1"/>
</dbReference>
<dbReference type="Pfam" id="PF22920">
    <property type="entry name" value="UvrC_RNaseH"/>
    <property type="match status" value="1"/>
</dbReference>
<dbReference type="PROSITE" id="PS50151">
    <property type="entry name" value="UVR"/>
    <property type="match status" value="1"/>
</dbReference>
<sequence length="638" mass="72879">MGAESASQWRCVWRSRMDVREQIERFPRTPGVYLMKDGGGRIVYVGKAKNLRNRVRQYYSQGGDPRYHIRLGLPSVVDIDFLATETEKDALILENTLIKKHKPRFNINLRDDKNHVHLRLDPKQAYPRLTVVRRPGKDKAQYFGPYASSQAVRETLRLLYRAFPIRSCTDTVFHSRTRPCLYHEIGQCAAPCVPGYITKEGYDALVQQVALHLQGRSDELVKTLKADIAKASDELRFEDAALLYKRLQALQETMGKQHMTSMKQRDEDIFGYHRVGDTVQIQTLNVRNGQLVGGRAYTFPRQLAPETEVLSSFINQYYADNPYIPREVLLPCDLDDADSLAELLTEKKGRQVTVLVPQKGEKHHLVQLAMKNAELSYQKEQDAEEQQQRAITELQGKLHLRTAPHRIECFDISNISGTLAVGSMVCFQEGQPDKQRYRRYRIQTLNGPNDYGMMLEVLRRRYKRALDEQDFPDLLMVDGGKGQLSMALRALEELGITDLEVVGIAKSRLKVDKETGARRHSDEKFYRPQRKNAVIFPVNSPALFLLQRLRDEAHRFAVTYHKTLRQRQQLRSALQEVPGVGAQRKVQLLKHFGSLKQVRNASLEALSAVPGMPLPVAQAVYEYFHATPTDALEAVADS</sequence>
<feature type="domain" description="UVR" evidence="9">
    <location>
        <begin position="218"/>
        <end position="253"/>
    </location>
</feature>
<evidence type="ECO:0000256" key="7">
    <source>
        <dbReference type="HAMAP-Rule" id="MF_00203"/>
    </source>
</evidence>
<evidence type="ECO:0000256" key="6">
    <source>
        <dbReference type="ARBA" id="ARBA00023236"/>
    </source>
</evidence>
<proteinExistence type="inferred from homology"/>
<dbReference type="HAMAP" id="MF_00203">
    <property type="entry name" value="UvrC"/>
    <property type="match status" value="1"/>
</dbReference>
<dbReference type="GO" id="GO:0003677">
    <property type="term" value="F:DNA binding"/>
    <property type="evidence" value="ECO:0007669"/>
    <property type="project" value="UniProtKB-UniRule"/>
</dbReference>
<dbReference type="GO" id="GO:0006289">
    <property type="term" value="P:nucleotide-excision repair"/>
    <property type="evidence" value="ECO:0007669"/>
    <property type="project" value="UniProtKB-UniRule"/>
</dbReference>
<dbReference type="Pfam" id="PF12826">
    <property type="entry name" value="HHH_2"/>
    <property type="match status" value="1"/>
</dbReference>
<keyword evidence="2 7" id="KW-0227">DNA damage</keyword>
<keyword evidence="4 7" id="KW-0267">Excision nuclease</keyword>
<dbReference type="AlphaFoldDB" id="A0A937W1D4"/>
<evidence type="ECO:0000259" key="10">
    <source>
        <dbReference type="PROSITE" id="PS50164"/>
    </source>
</evidence>
<keyword evidence="8" id="KW-0175">Coiled coil</keyword>
<feature type="domain" description="UvrC family homology region profile" evidence="11">
    <location>
        <begin position="281"/>
        <end position="491"/>
    </location>
</feature>
<dbReference type="PROSITE" id="PS50164">
    <property type="entry name" value="GIY_YIG"/>
    <property type="match status" value="1"/>
</dbReference>
<dbReference type="FunFam" id="3.40.1440.10:FF:000001">
    <property type="entry name" value="UvrABC system protein C"/>
    <property type="match status" value="1"/>
</dbReference>
<dbReference type="InterPro" id="IPR038476">
    <property type="entry name" value="UvrC_RNase_H_dom_sf"/>
</dbReference>
<evidence type="ECO:0000256" key="3">
    <source>
        <dbReference type="ARBA" id="ARBA00022769"/>
    </source>
</evidence>
<dbReference type="InterPro" id="IPR000305">
    <property type="entry name" value="GIY-YIG_endonuc"/>
</dbReference>
<dbReference type="Gene3D" id="3.40.1440.10">
    <property type="entry name" value="GIY-YIG endonuclease"/>
    <property type="match status" value="1"/>
</dbReference>
<reference evidence="12" key="1">
    <citation type="submission" date="2019-03" db="EMBL/GenBank/DDBJ databases">
        <title>Lake Tanganyika Metagenome-Assembled Genomes (MAGs).</title>
        <authorList>
            <person name="Tran P."/>
        </authorList>
    </citation>
    <scope>NUCLEOTIDE SEQUENCE</scope>
    <source>
        <strain evidence="12">K_DeepCast_65m_m2_066</strain>
    </source>
</reference>
<dbReference type="PANTHER" id="PTHR30562">
    <property type="entry name" value="UVRC/OXIDOREDUCTASE"/>
    <property type="match status" value="1"/>
</dbReference>
<dbReference type="GO" id="GO:0009380">
    <property type="term" value="C:excinuclease repair complex"/>
    <property type="evidence" value="ECO:0007669"/>
    <property type="project" value="InterPro"/>
</dbReference>
<dbReference type="InterPro" id="IPR001162">
    <property type="entry name" value="UvrC_RNase_H_dom"/>
</dbReference>
<evidence type="ECO:0000259" key="11">
    <source>
        <dbReference type="PROSITE" id="PS50165"/>
    </source>
</evidence>
<dbReference type="Proteomes" id="UP000712673">
    <property type="component" value="Unassembled WGS sequence"/>
</dbReference>
<dbReference type="SUPFAM" id="SSF47781">
    <property type="entry name" value="RuvA domain 2-like"/>
    <property type="match status" value="1"/>
</dbReference>
<evidence type="ECO:0000313" key="13">
    <source>
        <dbReference type="Proteomes" id="UP000712673"/>
    </source>
</evidence>
<keyword evidence="3 7" id="KW-0228">DNA excision</keyword>
<protein>
    <recommendedName>
        <fullName evidence="7">UvrABC system protein C</fullName>
        <shortName evidence="7">Protein UvrC</shortName>
    </recommendedName>
    <alternativeName>
        <fullName evidence="7">Excinuclease ABC subunit C</fullName>
    </alternativeName>
</protein>
<dbReference type="NCBIfam" id="TIGR00194">
    <property type="entry name" value="uvrC"/>
    <property type="match status" value="1"/>
</dbReference>
<feature type="coiled-coil region" evidence="8">
    <location>
        <begin position="370"/>
        <end position="397"/>
    </location>
</feature>
<evidence type="ECO:0000256" key="5">
    <source>
        <dbReference type="ARBA" id="ARBA00023204"/>
    </source>
</evidence>
<comment type="similarity">
    <text evidence="7">Belongs to the UvrC family.</text>
</comment>
<comment type="function">
    <text evidence="7">The UvrABC repair system catalyzes the recognition and processing of DNA lesions. UvrC both incises the 5' and 3' sides of the lesion. The N-terminal half is responsible for the 3' incision and the C-terminal half is responsible for the 5' incision.</text>
</comment>
<accession>A0A937W1D4</accession>
<dbReference type="InterPro" id="IPR036876">
    <property type="entry name" value="UVR_dom_sf"/>
</dbReference>